<dbReference type="Pfam" id="PF00501">
    <property type="entry name" value="AMP-binding"/>
    <property type="match status" value="1"/>
</dbReference>
<evidence type="ECO:0000313" key="4">
    <source>
        <dbReference type="EMBL" id="OZI68171.1"/>
    </source>
</evidence>
<reference evidence="3 6" key="1">
    <citation type="submission" date="2017-05" db="EMBL/GenBank/DDBJ databases">
        <title>Complete and WGS of Bordetella genogroups.</title>
        <authorList>
            <person name="Spilker T."/>
            <person name="LiPuma J."/>
        </authorList>
    </citation>
    <scope>NUCLEOTIDE SEQUENCE [LARGE SCALE GENOMIC DNA]</scope>
    <source>
        <strain evidence="3 6">AU17610</strain>
    </source>
</reference>
<sequence>MSEYFDAQEIRPPEEREAALMRALPDAIAHAQAHAPAIAAQLAGIDPRQITSRQALARLPVLRKHELLERQQARRASDTDGGAVRAFGGYAAVGWGQALRVFASPGPIYEPEGARTDYWRFARALHAAGFRAGELAYNCFSYHFTPAGSMMETAAHAVGCTVFPGGTGQTEQQVRAIADLAPSGYTGTPSFLKIILEKADELGIRLDSLRRALVSGEAFPPSLRDWLAARGIAGYQAYGSADLGMIAFETPAREGLVLGEDLILEIVRPGTGEPVPDGEVGEVVVTTLNPDYPLVRFGTGDLSAIMPGPSPCGRTNVRIRGWMGRADQTTKVRGMFVHPSQVAEVVRRHPEIGRARLVISGSTGSDRMVLRVESATPAAAQDAALAARVAESVRELTKLRADVEWAEPGALPNDGKVIDDVRSYE</sequence>
<proteinExistence type="predicted"/>
<evidence type="ECO:0000259" key="2">
    <source>
        <dbReference type="Pfam" id="PF14535"/>
    </source>
</evidence>
<dbReference type="PANTHER" id="PTHR43845">
    <property type="entry name" value="BLR5969 PROTEIN"/>
    <property type="match status" value="1"/>
</dbReference>
<dbReference type="PANTHER" id="PTHR43845:SF1">
    <property type="entry name" value="BLR5969 PROTEIN"/>
    <property type="match status" value="1"/>
</dbReference>
<dbReference type="Proteomes" id="UP000216354">
    <property type="component" value="Unassembled WGS sequence"/>
</dbReference>
<dbReference type="InterPro" id="IPR000873">
    <property type="entry name" value="AMP-dep_synth/lig_dom"/>
</dbReference>
<dbReference type="InterPro" id="IPR028154">
    <property type="entry name" value="AMP-dep_Lig_C"/>
</dbReference>
<dbReference type="Gene3D" id="3.30.300.30">
    <property type="match status" value="1"/>
</dbReference>
<comment type="caution">
    <text evidence="3">The sequence shown here is derived from an EMBL/GenBank/DDBJ whole genome shotgun (WGS) entry which is preliminary data.</text>
</comment>
<dbReference type="OrthoDB" id="56632at2"/>
<dbReference type="AlphaFoldDB" id="A0A261RSQ5"/>
<reference evidence="4 5" key="2">
    <citation type="submission" date="2017-05" db="EMBL/GenBank/DDBJ databases">
        <title>Complete and WGS of Bordetella genogroups.</title>
        <authorList>
            <person name="Spilker T."/>
            <person name="Lipuma J."/>
        </authorList>
    </citation>
    <scope>NUCLEOTIDE SEQUENCE [LARGE SCALE GENOMIC DNA]</scope>
    <source>
        <strain evidence="4 5">AU9795</strain>
    </source>
</reference>
<dbReference type="EMBL" id="NEVL01000007">
    <property type="protein sequence ID" value="OZI28074.1"/>
    <property type="molecule type" value="Genomic_DNA"/>
</dbReference>
<evidence type="ECO:0000313" key="6">
    <source>
        <dbReference type="Proteomes" id="UP000217005"/>
    </source>
</evidence>
<dbReference type="InterPro" id="IPR045851">
    <property type="entry name" value="AMP-bd_C_sf"/>
</dbReference>
<dbReference type="SUPFAM" id="SSF56801">
    <property type="entry name" value="Acetyl-CoA synthetase-like"/>
    <property type="match status" value="1"/>
</dbReference>
<evidence type="ECO:0000259" key="1">
    <source>
        <dbReference type="Pfam" id="PF00501"/>
    </source>
</evidence>
<dbReference type="InterPro" id="IPR042099">
    <property type="entry name" value="ANL_N_sf"/>
</dbReference>
<protein>
    <submittedName>
        <fullName evidence="3">AMP-dependent synthetase</fullName>
    </submittedName>
</protein>
<feature type="domain" description="AMP-dependent synthetase/ligase" evidence="1">
    <location>
        <begin position="139"/>
        <end position="286"/>
    </location>
</feature>
<feature type="domain" description="AMP-dependent ligase C-terminal" evidence="2">
    <location>
        <begin position="334"/>
        <end position="414"/>
    </location>
</feature>
<accession>A0A261RSQ5</accession>
<dbReference type="Gene3D" id="3.40.50.12780">
    <property type="entry name" value="N-terminal domain of ligase-like"/>
    <property type="match status" value="1"/>
</dbReference>
<evidence type="ECO:0000313" key="5">
    <source>
        <dbReference type="Proteomes" id="UP000216354"/>
    </source>
</evidence>
<gene>
    <name evidence="4" type="ORF">CAL27_01485</name>
    <name evidence="3" type="ORF">CEG14_24455</name>
</gene>
<organism evidence="3 6">
    <name type="scientific">Bordetella genomosp. 1</name>
    <dbReference type="NCBI Taxonomy" id="1395607"/>
    <lineage>
        <taxon>Bacteria</taxon>
        <taxon>Pseudomonadati</taxon>
        <taxon>Pseudomonadota</taxon>
        <taxon>Betaproteobacteria</taxon>
        <taxon>Burkholderiales</taxon>
        <taxon>Alcaligenaceae</taxon>
        <taxon>Bordetella</taxon>
    </lineage>
</organism>
<dbReference type="RefSeq" id="WP_094829028.1">
    <property type="nucleotide sequence ID" value="NZ_NEVL01000007.1"/>
</dbReference>
<dbReference type="EMBL" id="NEVR01000001">
    <property type="protein sequence ID" value="OZI68171.1"/>
    <property type="molecule type" value="Genomic_DNA"/>
</dbReference>
<dbReference type="Pfam" id="PF14535">
    <property type="entry name" value="AMP-binding_C_2"/>
    <property type="match status" value="1"/>
</dbReference>
<name>A0A261RSQ5_9BORD</name>
<dbReference type="Proteomes" id="UP000217005">
    <property type="component" value="Unassembled WGS sequence"/>
</dbReference>
<evidence type="ECO:0000313" key="3">
    <source>
        <dbReference type="EMBL" id="OZI28074.1"/>
    </source>
</evidence>
<keyword evidence="5" id="KW-1185">Reference proteome</keyword>